<name>A0A1I2QPV5_9BACL</name>
<dbReference type="STRING" id="201973.SAMN04488025_1247"/>
<accession>A0A1I2QPV5</accession>
<sequence length="119" mass="14253">MPRFVAYGKKNGKPVKVIYDNGKLICDSKEVVDEIMKFIDEVRTWETPMRFAKFRMWKHTAEHPFTYKYAIDTAIDVERWEGSYPTYAYPAGLDENIRKKLEQMTDEELEKYYDGFYLL</sequence>
<keyword evidence="2" id="KW-1185">Reference proteome</keyword>
<evidence type="ECO:0000313" key="2">
    <source>
        <dbReference type="Proteomes" id="UP000198661"/>
    </source>
</evidence>
<evidence type="ECO:0000313" key="1">
    <source>
        <dbReference type="EMBL" id="SFG27651.1"/>
    </source>
</evidence>
<dbReference type="RefSeq" id="WP_092039548.1">
    <property type="nucleotide sequence ID" value="NZ_FOOK01000024.1"/>
</dbReference>
<dbReference type="EMBL" id="FOOK01000024">
    <property type="protein sequence ID" value="SFG27651.1"/>
    <property type="molecule type" value="Genomic_DNA"/>
</dbReference>
<protein>
    <submittedName>
        <fullName evidence="1">Uncharacterized protein</fullName>
    </submittedName>
</protein>
<gene>
    <name evidence="1" type="ORF">SAMN04488025_1247</name>
</gene>
<proteinExistence type="predicted"/>
<dbReference type="Proteomes" id="UP000198661">
    <property type="component" value="Unassembled WGS sequence"/>
</dbReference>
<reference evidence="1 2" key="1">
    <citation type="submission" date="2016-10" db="EMBL/GenBank/DDBJ databases">
        <authorList>
            <person name="de Groot N.N."/>
        </authorList>
    </citation>
    <scope>NUCLEOTIDE SEQUENCE [LARGE SCALE GENOMIC DNA]</scope>
    <source>
        <strain evidence="1 2">DSM 44945</strain>
    </source>
</reference>
<organism evidence="1 2">
    <name type="scientific">Planifilum fulgidum</name>
    <dbReference type="NCBI Taxonomy" id="201973"/>
    <lineage>
        <taxon>Bacteria</taxon>
        <taxon>Bacillati</taxon>
        <taxon>Bacillota</taxon>
        <taxon>Bacilli</taxon>
        <taxon>Bacillales</taxon>
        <taxon>Thermoactinomycetaceae</taxon>
        <taxon>Planifilum</taxon>
    </lineage>
</organism>
<dbReference type="AlphaFoldDB" id="A0A1I2QPV5"/>